<evidence type="ECO:0000256" key="4">
    <source>
        <dbReference type="ARBA" id="ARBA00022989"/>
    </source>
</evidence>
<comment type="caution">
    <text evidence="9">The sequence shown here is derived from an EMBL/GenBank/DDBJ whole genome shotgun (WGS) entry which is preliminary data.</text>
</comment>
<name>A0A1E3J5K6_9TREE</name>
<accession>A0A1E3J5K6</accession>
<evidence type="ECO:0008006" key="11">
    <source>
        <dbReference type="Google" id="ProtNLM"/>
    </source>
</evidence>
<keyword evidence="10" id="KW-1185">Reference proteome</keyword>
<protein>
    <recommendedName>
        <fullName evidence="11">Pantothenate transporter liz1</fullName>
    </recommendedName>
</protein>
<feature type="transmembrane region" description="Helical" evidence="7">
    <location>
        <begin position="61"/>
        <end position="83"/>
    </location>
</feature>
<feature type="transmembrane region" description="Helical" evidence="7">
    <location>
        <begin position="95"/>
        <end position="115"/>
    </location>
</feature>
<gene>
    <name evidence="9" type="ORF">L198_04544</name>
</gene>
<organism evidence="9 10">
    <name type="scientific">Cryptococcus wingfieldii CBS 7118</name>
    <dbReference type="NCBI Taxonomy" id="1295528"/>
    <lineage>
        <taxon>Eukaryota</taxon>
        <taxon>Fungi</taxon>
        <taxon>Dikarya</taxon>
        <taxon>Basidiomycota</taxon>
        <taxon>Agaricomycotina</taxon>
        <taxon>Tremellomycetes</taxon>
        <taxon>Tremellales</taxon>
        <taxon>Cryptococcaceae</taxon>
        <taxon>Cryptococcus</taxon>
    </lineage>
</organism>
<proteinExistence type="predicted"/>
<keyword evidence="4 7" id="KW-1133">Transmembrane helix</keyword>
<evidence type="ECO:0000256" key="8">
    <source>
        <dbReference type="SAM" id="SignalP"/>
    </source>
</evidence>
<evidence type="ECO:0000256" key="2">
    <source>
        <dbReference type="ARBA" id="ARBA00022448"/>
    </source>
</evidence>
<feature type="region of interest" description="Disordered" evidence="6">
    <location>
        <begin position="126"/>
        <end position="167"/>
    </location>
</feature>
<dbReference type="OrthoDB" id="3639251at2759"/>
<dbReference type="SUPFAM" id="SSF103473">
    <property type="entry name" value="MFS general substrate transporter"/>
    <property type="match status" value="1"/>
</dbReference>
<evidence type="ECO:0000256" key="3">
    <source>
        <dbReference type="ARBA" id="ARBA00022692"/>
    </source>
</evidence>
<sequence>MVFSTLVGVIIPAALGATPVHPPNRGTRWALFYLTSLSGVSAGATWTFVNETSRDDPEKRAYVGAMMNAFAYIFTAWIPIFTFPTSKQPYVAHGMFATSGFAAVALLTALAIGWMHHRDLRKAARLGEQGAGERGGEVSRVGAEKEDDGDGSEKGDASRKTPVLEMI</sequence>
<evidence type="ECO:0000313" key="10">
    <source>
        <dbReference type="Proteomes" id="UP000094819"/>
    </source>
</evidence>
<dbReference type="Proteomes" id="UP000094819">
    <property type="component" value="Unassembled WGS sequence"/>
</dbReference>
<feature type="chain" id="PRO_5009130207" description="Pantothenate transporter liz1" evidence="8">
    <location>
        <begin position="17"/>
        <end position="167"/>
    </location>
</feature>
<reference evidence="9 10" key="1">
    <citation type="submission" date="2016-06" db="EMBL/GenBank/DDBJ databases">
        <title>Evolution of pathogenesis and genome organization in the Tremellales.</title>
        <authorList>
            <person name="Cuomo C."/>
            <person name="Litvintseva A."/>
            <person name="Heitman J."/>
            <person name="Chen Y."/>
            <person name="Sun S."/>
            <person name="Springer D."/>
            <person name="Dromer F."/>
            <person name="Young S."/>
            <person name="Zeng Q."/>
            <person name="Chapman S."/>
            <person name="Gujja S."/>
            <person name="Saif S."/>
            <person name="Birren B."/>
        </authorList>
    </citation>
    <scope>NUCLEOTIDE SEQUENCE [LARGE SCALE GENOMIC DNA]</scope>
    <source>
        <strain evidence="9 10">CBS 7118</strain>
    </source>
</reference>
<dbReference type="RefSeq" id="XP_019031590.1">
    <property type="nucleotide sequence ID" value="XM_019176662.1"/>
</dbReference>
<evidence type="ECO:0000313" key="9">
    <source>
        <dbReference type="EMBL" id="ODN95925.1"/>
    </source>
</evidence>
<evidence type="ECO:0000256" key="7">
    <source>
        <dbReference type="SAM" id="Phobius"/>
    </source>
</evidence>
<dbReference type="AlphaFoldDB" id="A0A1E3J5K6"/>
<evidence type="ECO:0000256" key="6">
    <source>
        <dbReference type="SAM" id="MobiDB-lite"/>
    </source>
</evidence>
<keyword evidence="3 7" id="KW-0812">Transmembrane</keyword>
<keyword evidence="5 7" id="KW-0472">Membrane</keyword>
<dbReference type="GO" id="GO:0016020">
    <property type="term" value="C:membrane"/>
    <property type="evidence" value="ECO:0007669"/>
    <property type="project" value="UniProtKB-SubCell"/>
</dbReference>
<dbReference type="GeneID" id="30193757"/>
<feature type="signal peptide" evidence="8">
    <location>
        <begin position="1"/>
        <end position="16"/>
    </location>
</feature>
<evidence type="ECO:0000256" key="1">
    <source>
        <dbReference type="ARBA" id="ARBA00004141"/>
    </source>
</evidence>
<evidence type="ECO:0000256" key="5">
    <source>
        <dbReference type="ARBA" id="ARBA00023136"/>
    </source>
</evidence>
<dbReference type="PANTHER" id="PTHR43791:SF39">
    <property type="entry name" value="TRANSPORTER LIZ1_SEO1, PUTATIVE (AFU_ORTHOLOGUE AFUA_3G00980)-RELATED"/>
    <property type="match status" value="1"/>
</dbReference>
<keyword evidence="2" id="KW-0813">Transport</keyword>
<dbReference type="PANTHER" id="PTHR43791">
    <property type="entry name" value="PERMEASE-RELATED"/>
    <property type="match status" value="1"/>
</dbReference>
<dbReference type="GO" id="GO:0022857">
    <property type="term" value="F:transmembrane transporter activity"/>
    <property type="evidence" value="ECO:0007669"/>
    <property type="project" value="TreeGrafter"/>
</dbReference>
<feature type="transmembrane region" description="Helical" evidence="7">
    <location>
        <begin position="32"/>
        <end position="49"/>
    </location>
</feature>
<comment type="subcellular location">
    <subcellularLocation>
        <location evidence="1">Membrane</location>
        <topology evidence="1">Multi-pass membrane protein</topology>
    </subcellularLocation>
</comment>
<dbReference type="InterPro" id="IPR036259">
    <property type="entry name" value="MFS_trans_sf"/>
</dbReference>
<dbReference type="EMBL" id="AWGH01000012">
    <property type="protein sequence ID" value="ODN95925.1"/>
    <property type="molecule type" value="Genomic_DNA"/>
</dbReference>
<keyword evidence="8" id="KW-0732">Signal</keyword>